<reference evidence="3" key="1">
    <citation type="submission" date="2021-01" db="EMBL/GenBank/DDBJ databases">
        <title>Genome public.</title>
        <authorList>
            <person name="Liu C."/>
            <person name="Sun Q."/>
        </authorList>
    </citation>
    <scope>NUCLEOTIDE SEQUENCE [LARGE SCALE GENOMIC DNA]</scope>
    <source>
        <strain evidence="3">YIM B02556</strain>
    </source>
</reference>
<evidence type="ECO:0008006" key="4">
    <source>
        <dbReference type="Google" id="ProtNLM"/>
    </source>
</evidence>
<dbReference type="Pfam" id="PF01177">
    <property type="entry name" value="Asp_Glu_race"/>
    <property type="match status" value="1"/>
</dbReference>
<keyword evidence="3" id="KW-1185">Reference proteome</keyword>
<organism evidence="2 3">
    <name type="scientific">Azospirillum endophyticum</name>
    <dbReference type="NCBI Taxonomy" id="2800326"/>
    <lineage>
        <taxon>Bacteria</taxon>
        <taxon>Pseudomonadati</taxon>
        <taxon>Pseudomonadota</taxon>
        <taxon>Alphaproteobacteria</taxon>
        <taxon>Rhodospirillales</taxon>
        <taxon>Azospirillaceae</taxon>
        <taxon>Azospirillum</taxon>
    </lineage>
</organism>
<evidence type="ECO:0000256" key="1">
    <source>
        <dbReference type="ARBA" id="ARBA00038414"/>
    </source>
</evidence>
<dbReference type="EMBL" id="JAENHM010000084">
    <property type="protein sequence ID" value="MBK1842193.1"/>
    <property type="molecule type" value="Genomic_DNA"/>
</dbReference>
<gene>
    <name evidence="2" type="ORF">JHL17_32835</name>
</gene>
<sequence>MTADRIADRTAARTAAAQGPRIALIHALEESVGPARAAFKAHWPAARIFDLLDTSLAVDLAEAGRLDQAMMDRFRTLADYAADTAGAGARTAGILFTCSAFAPAIDAVKPHLPIPVFRPNEAAFEAAMAIGGRIGIVVSFGPSAESLRTELLAMAAAAGRRIEVTVAIADGAMAALKGGDGDGHDERVSRTAGLLQDCDVVVLGQFSMARAQARIQPLLSVPVLTTPGAAVEALRRLTEPAGSAS</sequence>
<comment type="similarity">
    <text evidence="1">Belongs to the HyuE racemase family.</text>
</comment>
<evidence type="ECO:0000313" key="2">
    <source>
        <dbReference type="EMBL" id="MBK1842193.1"/>
    </source>
</evidence>
<dbReference type="Proteomes" id="UP000652760">
    <property type="component" value="Unassembled WGS sequence"/>
</dbReference>
<dbReference type="InterPro" id="IPR053714">
    <property type="entry name" value="Iso_Racemase_Enz_sf"/>
</dbReference>
<proteinExistence type="inferred from homology"/>
<dbReference type="InterPro" id="IPR015942">
    <property type="entry name" value="Asp/Glu/hydantoin_racemase"/>
</dbReference>
<evidence type="ECO:0000313" key="3">
    <source>
        <dbReference type="Proteomes" id="UP000652760"/>
    </source>
</evidence>
<protein>
    <recommendedName>
        <fullName evidence="4">Asp/Glu/hydantoin racemase</fullName>
    </recommendedName>
</protein>
<accession>A0ABS1FFQ8</accession>
<dbReference type="Gene3D" id="3.40.50.12500">
    <property type="match status" value="1"/>
</dbReference>
<dbReference type="RefSeq" id="WP_200198858.1">
    <property type="nucleotide sequence ID" value="NZ_JAENHM010000084.1"/>
</dbReference>
<comment type="caution">
    <text evidence="2">The sequence shown here is derived from an EMBL/GenBank/DDBJ whole genome shotgun (WGS) entry which is preliminary data.</text>
</comment>
<name>A0ABS1FFQ8_9PROT</name>